<evidence type="ECO:0000313" key="2">
    <source>
        <dbReference type="Proteomes" id="UP001153332"/>
    </source>
</evidence>
<reference evidence="1" key="1">
    <citation type="submission" date="2022-12" db="EMBL/GenBank/DDBJ databases">
        <title>Genome Sequence of Lasiodiplodia mahajangana.</title>
        <authorList>
            <person name="Buettner E."/>
        </authorList>
    </citation>
    <scope>NUCLEOTIDE SEQUENCE</scope>
    <source>
        <strain evidence="1">VT137</strain>
    </source>
</reference>
<gene>
    <name evidence="1" type="ORF">O1611_g10598</name>
</gene>
<protein>
    <submittedName>
        <fullName evidence="1">Uncharacterized protein</fullName>
    </submittedName>
</protein>
<keyword evidence="2" id="KW-1185">Reference proteome</keyword>
<name>A0ACC2IWA7_9PEZI</name>
<dbReference type="Proteomes" id="UP001153332">
    <property type="component" value="Unassembled WGS sequence"/>
</dbReference>
<dbReference type="EMBL" id="JAPUUL010004390">
    <property type="protein sequence ID" value="KAJ8119512.1"/>
    <property type="molecule type" value="Genomic_DNA"/>
</dbReference>
<organism evidence="1 2">
    <name type="scientific">Lasiodiplodia mahajangana</name>
    <dbReference type="NCBI Taxonomy" id="1108764"/>
    <lineage>
        <taxon>Eukaryota</taxon>
        <taxon>Fungi</taxon>
        <taxon>Dikarya</taxon>
        <taxon>Ascomycota</taxon>
        <taxon>Pezizomycotina</taxon>
        <taxon>Dothideomycetes</taxon>
        <taxon>Dothideomycetes incertae sedis</taxon>
        <taxon>Botryosphaeriales</taxon>
        <taxon>Botryosphaeriaceae</taxon>
        <taxon>Lasiodiplodia</taxon>
    </lineage>
</organism>
<proteinExistence type="predicted"/>
<sequence length="69" mass="7884">MAAGRVKVRNHAWFKRLSSAIRSTMLFQVERSNVTRAYPRAEDVLKPGENVKGTDFVYRGRETATRDGQ</sequence>
<comment type="caution">
    <text evidence="1">The sequence shown here is derived from an EMBL/GenBank/DDBJ whole genome shotgun (WGS) entry which is preliminary data.</text>
</comment>
<accession>A0ACC2IWA7</accession>
<evidence type="ECO:0000313" key="1">
    <source>
        <dbReference type="EMBL" id="KAJ8119512.1"/>
    </source>
</evidence>